<keyword evidence="3" id="KW-0964">Secreted</keyword>
<keyword evidence="18" id="KW-1185">Reference proteome</keyword>
<dbReference type="Proteomes" id="UP000293360">
    <property type="component" value="Unassembled WGS sequence"/>
</dbReference>
<dbReference type="EMBL" id="QJNU01000371">
    <property type="protein sequence ID" value="RYP00948.1"/>
    <property type="molecule type" value="Genomic_DNA"/>
</dbReference>
<dbReference type="STRING" id="155417.A0A4Q4T5C6"/>
<evidence type="ECO:0000256" key="14">
    <source>
        <dbReference type="ARBA" id="ARBA00045077"/>
    </source>
</evidence>
<dbReference type="GO" id="GO:0004497">
    <property type="term" value="F:monooxygenase activity"/>
    <property type="evidence" value="ECO:0007669"/>
    <property type="project" value="UniProtKB-KW"/>
</dbReference>
<evidence type="ECO:0000256" key="11">
    <source>
        <dbReference type="ARBA" id="ARBA00023277"/>
    </source>
</evidence>
<evidence type="ECO:0000256" key="15">
    <source>
        <dbReference type="ARBA" id="ARBA00047174"/>
    </source>
</evidence>
<dbReference type="GO" id="GO:0030245">
    <property type="term" value="P:cellulose catabolic process"/>
    <property type="evidence" value="ECO:0007669"/>
    <property type="project" value="UniProtKB-KW"/>
</dbReference>
<evidence type="ECO:0000256" key="1">
    <source>
        <dbReference type="ARBA" id="ARBA00001973"/>
    </source>
</evidence>
<dbReference type="Pfam" id="PF03443">
    <property type="entry name" value="AA9"/>
    <property type="match status" value="1"/>
</dbReference>
<keyword evidence="9" id="KW-0503">Monooxygenase</keyword>
<evidence type="ECO:0000256" key="10">
    <source>
        <dbReference type="ARBA" id="ARBA00023157"/>
    </source>
</evidence>
<gene>
    <name evidence="17" type="ORF">DL764_006331</name>
</gene>
<comment type="subcellular location">
    <subcellularLocation>
        <location evidence="2">Secreted</location>
    </subcellularLocation>
</comment>
<dbReference type="GO" id="GO:0005576">
    <property type="term" value="C:extracellular region"/>
    <property type="evidence" value="ECO:0007669"/>
    <property type="project" value="UniProtKB-SubCell"/>
</dbReference>
<evidence type="ECO:0000259" key="16">
    <source>
        <dbReference type="Pfam" id="PF03443"/>
    </source>
</evidence>
<dbReference type="PANTHER" id="PTHR33353">
    <property type="entry name" value="PUTATIVE (AFU_ORTHOLOGUE AFUA_1G12560)-RELATED"/>
    <property type="match status" value="1"/>
</dbReference>
<keyword evidence="7" id="KW-0560">Oxidoreductase</keyword>
<keyword evidence="12" id="KW-0624">Polysaccharide degradation</keyword>
<dbReference type="InterPro" id="IPR005103">
    <property type="entry name" value="AA9_LPMO"/>
</dbReference>
<evidence type="ECO:0000256" key="9">
    <source>
        <dbReference type="ARBA" id="ARBA00023033"/>
    </source>
</evidence>
<keyword evidence="8" id="KW-0186">Copper</keyword>
<dbReference type="AlphaFoldDB" id="A0A4Q4T5C6"/>
<comment type="catalytic activity">
    <reaction evidence="14">
        <text>[(1-&gt;4)-beta-D-glucosyl]n+m + reduced acceptor + O2 = 4-dehydro-beta-D-glucosyl-[(1-&gt;4)-beta-D-glucosyl]n-1 + [(1-&gt;4)-beta-D-glucosyl]m + acceptor + H2O.</text>
        <dbReference type="EC" id="1.14.99.56"/>
    </reaction>
</comment>
<evidence type="ECO:0000256" key="4">
    <source>
        <dbReference type="ARBA" id="ARBA00022723"/>
    </source>
</evidence>
<comment type="similarity">
    <text evidence="13">Belongs to the polysaccharide monooxygenase AA9 family.</text>
</comment>
<name>A0A4Q4T5C6_9PEZI</name>
<comment type="caution">
    <text evidence="17">The sequence shown here is derived from an EMBL/GenBank/DDBJ whole genome shotgun (WGS) entry which is preliminary data.</text>
</comment>
<comment type="cofactor">
    <cofactor evidence="1">
        <name>Cu(2+)</name>
        <dbReference type="ChEBI" id="CHEBI:29036"/>
    </cofactor>
</comment>
<protein>
    <recommendedName>
        <fullName evidence="15">lytic cellulose monooxygenase (C4-dehydrogenating)</fullName>
        <ecNumber evidence="15">1.14.99.56</ecNumber>
    </recommendedName>
</protein>
<dbReference type="Gene3D" id="2.70.50.70">
    <property type="match status" value="1"/>
</dbReference>
<keyword evidence="10" id="KW-1015">Disulfide bond</keyword>
<dbReference type="GO" id="GO:0046872">
    <property type="term" value="F:metal ion binding"/>
    <property type="evidence" value="ECO:0007669"/>
    <property type="project" value="UniProtKB-KW"/>
</dbReference>
<proteinExistence type="inferred from homology"/>
<evidence type="ECO:0000256" key="8">
    <source>
        <dbReference type="ARBA" id="ARBA00023008"/>
    </source>
</evidence>
<evidence type="ECO:0000256" key="12">
    <source>
        <dbReference type="ARBA" id="ARBA00023326"/>
    </source>
</evidence>
<evidence type="ECO:0000313" key="18">
    <source>
        <dbReference type="Proteomes" id="UP000293360"/>
    </source>
</evidence>
<dbReference type="EC" id="1.14.99.56" evidence="15"/>
<evidence type="ECO:0000256" key="2">
    <source>
        <dbReference type="ARBA" id="ARBA00004613"/>
    </source>
</evidence>
<dbReference type="InterPro" id="IPR049892">
    <property type="entry name" value="AA9"/>
</dbReference>
<evidence type="ECO:0000256" key="6">
    <source>
        <dbReference type="ARBA" id="ARBA00023001"/>
    </source>
</evidence>
<evidence type="ECO:0000313" key="17">
    <source>
        <dbReference type="EMBL" id="RYP00948.1"/>
    </source>
</evidence>
<evidence type="ECO:0000256" key="13">
    <source>
        <dbReference type="ARBA" id="ARBA00044502"/>
    </source>
</evidence>
<sequence length="107" mass="11568">MLAPFTAGSIRNFTFTLPSALASGQYLIRGKHIALHSGGEYEGAQFYIGCAQLGVTDNGNGNPGPLVKFPDAYTGYEEGIIADMDWPLLRHYNHLGPLSWPNKAEGN</sequence>
<dbReference type="OrthoDB" id="3496539at2759"/>
<organism evidence="17 18">
    <name type="scientific">Monosporascus ibericus</name>
    <dbReference type="NCBI Taxonomy" id="155417"/>
    <lineage>
        <taxon>Eukaryota</taxon>
        <taxon>Fungi</taxon>
        <taxon>Dikarya</taxon>
        <taxon>Ascomycota</taxon>
        <taxon>Pezizomycotina</taxon>
        <taxon>Sordariomycetes</taxon>
        <taxon>Xylariomycetidae</taxon>
        <taxon>Xylariales</taxon>
        <taxon>Xylariales incertae sedis</taxon>
        <taxon>Monosporascus</taxon>
    </lineage>
</organism>
<keyword evidence="11" id="KW-0119">Carbohydrate metabolism</keyword>
<keyword evidence="5" id="KW-0732">Signal</keyword>
<keyword evidence="6" id="KW-0136">Cellulose degradation</keyword>
<reference evidence="17 18" key="1">
    <citation type="submission" date="2018-06" db="EMBL/GenBank/DDBJ databases">
        <title>Complete Genomes of Monosporascus.</title>
        <authorList>
            <person name="Robinson A.J."/>
            <person name="Natvig D.O."/>
        </authorList>
    </citation>
    <scope>NUCLEOTIDE SEQUENCE [LARGE SCALE GENOMIC DNA]</scope>
    <source>
        <strain evidence="17 18">CBS 110550</strain>
    </source>
</reference>
<evidence type="ECO:0000256" key="5">
    <source>
        <dbReference type="ARBA" id="ARBA00022729"/>
    </source>
</evidence>
<feature type="domain" description="Auxiliary Activity family 9 catalytic" evidence="16">
    <location>
        <begin position="11"/>
        <end position="84"/>
    </location>
</feature>
<keyword evidence="4" id="KW-0479">Metal-binding</keyword>
<evidence type="ECO:0000256" key="3">
    <source>
        <dbReference type="ARBA" id="ARBA00022525"/>
    </source>
</evidence>
<evidence type="ECO:0000256" key="7">
    <source>
        <dbReference type="ARBA" id="ARBA00023002"/>
    </source>
</evidence>
<dbReference type="PANTHER" id="PTHR33353:SF10">
    <property type="entry name" value="ENDO-BETA-1,4-GLUCANASE D"/>
    <property type="match status" value="1"/>
</dbReference>
<accession>A0A4Q4T5C6</accession>